<feature type="transmembrane region" description="Helical" evidence="1">
    <location>
        <begin position="78"/>
        <end position="94"/>
    </location>
</feature>
<feature type="transmembrane region" description="Helical" evidence="1">
    <location>
        <begin position="49"/>
        <end position="66"/>
    </location>
</feature>
<dbReference type="Pfam" id="PF04304">
    <property type="entry name" value="DUF454"/>
    <property type="match status" value="1"/>
</dbReference>
<gene>
    <name evidence="2" type="ORF">P0Y65_09215</name>
</gene>
<dbReference type="GO" id="GO:0005886">
    <property type="term" value="C:plasma membrane"/>
    <property type="evidence" value="ECO:0007669"/>
    <property type="project" value="TreeGrafter"/>
</dbReference>
<dbReference type="Proteomes" id="UP001217476">
    <property type="component" value="Chromosome"/>
</dbReference>
<dbReference type="PIRSF" id="PIRSF016789">
    <property type="entry name" value="DUF454"/>
    <property type="match status" value="1"/>
</dbReference>
<keyword evidence="1" id="KW-1133">Transmembrane helix</keyword>
<dbReference type="PANTHER" id="PTHR35813">
    <property type="entry name" value="INNER MEMBRANE PROTEIN YBAN"/>
    <property type="match status" value="1"/>
</dbReference>
<feature type="transmembrane region" description="Helical" evidence="1">
    <location>
        <begin position="100"/>
        <end position="118"/>
    </location>
</feature>
<protein>
    <submittedName>
        <fullName evidence="2">YbaN family protein</fullName>
    </submittedName>
</protein>
<dbReference type="EMBL" id="CP119312">
    <property type="protein sequence ID" value="WEK06400.1"/>
    <property type="molecule type" value="Genomic_DNA"/>
</dbReference>
<keyword evidence="1" id="KW-0472">Membrane</keyword>
<dbReference type="InterPro" id="IPR007401">
    <property type="entry name" value="DUF454"/>
</dbReference>
<keyword evidence="1" id="KW-0812">Transmembrane</keyword>
<dbReference type="AlphaFoldDB" id="A0AAJ5VYA7"/>
<evidence type="ECO:0000313" key="3">
    <source>
        <dbReference type="Proteomes" id="UP001217476"/>
    </source>
</evidence>
<accession>A0AAJ5VYA7</accession>
<reference evidence="2" key="1">
    <citation type="submission" date="2023-03" db="EMBL/GenBank/DDBJ databases">
        <title>Andean soil-derived lignocellulolytic bacterial consortium as a source of novel taxa and putative plastic-active enzymes.</title>
        <authorList>
            <person name="Diaz-Garcia L."/>
            <person name="Chuvochina M."/>
            <person name="Feuerriegel G."/>
            <person name="Bunk B."/>
            <person name="Sproer C."/>
            <person name="Streit W.R."/>
            <person name="Rodriguez L.M."/>
            <person name="Overmann J."/>
            <person name="Jimenez D.J."/>
        </authorList>
    </citation>
    <scope>NUCLEOTIDE SEQUENCE</scope>
    <source>
        <strain evidence="2">MAG 4196</strain>
    </source>
</reference>
<evidence type="ECO:0000256" key="1">
    <source>
        <dbReference type="SAM" id="Phobius"/>
    </source>
</evidence>
<organism evidence="2 3">
    <name type="scientific">Candidatus Devosia phytovorans</name>
    <dbReference type="NCBI Taxonomy" id="3121372"/>
    <lineage>
        <taxon>Bacteria</taxon>
        <taxon>Pseudomonadati</taxon>
        <taxon>Pseudomonadota</taxon>
        <taxon>Alphaproteobacteria</taxon>
        <taxon>Hyphomicrobiales</taxon>
        <taxon>Devosiaceae</taxon>
        <taxon>Devosia</taxon>
    </lineage>
</organism>
<feature type="transmembrane region" description="Helical" evidence="1">
    <location>
        <begin position="7"/>
        <end position="29"/>
    </location>
</feature>
<dbReference type="PANTHER" id="PTHR35813:SF1">
    <property type="entry name" value="INNER MEMBRANE PROTEIN YBAN"/>
    <property type="match status" value="1"/>
</dbReference>
<name>A0AAJ5VYA7_9HYPH</name>
<proteinExistence type="predicted"/>
<sequence length="128" mass="13917">MTKILRPLYFIAGLLLVAIGIVGIFVPLLPTTGPLILAAWCFARSSKRAEAWLLANPQFGPAIIAWRQNGAIARRHKLMALGGMSVGLVVFWLGSQPAWWLLGLVALALVACAVFVWTRPEPVRAESN</sequence>
<evidence type="ECO:0000313" key="2">
    <source>
        <dbReference type="EMBL" id="WEK06400.1"/>
    </source>
</evidence>